<dbReference type="OrthoDB" id="7830at5800"/>
<evidence type="ECO:0000313" key="3">
    <source>
        <dbReference type="Proteomes" id="UP000030747"/>
    </source>
</evidence>
<feature type="compositionally biased region" description="Low complexity" evidence="1">
    <location>
        <begin position="34"/>
        <end position="50"/>
    </location>
</feature>
<evidence type="ECO:0000313" key="2">
    <source>
        <dbReference type="EMBL" id="CDJ40257.1"/>
    </source>
</evidence>
<protein>
    <submittedName>
        <fullName evidence="2">Uncharacterized protein</fullName>
    </submittedName>
</protein>
<dbReference type="AlphaFoldDB" id="U6KQ50"/>
<organism evidence="2 3">
    <name type="scientific">Eimeria tenella</name>
    <name type="common">Coccidian parasite</name>
    <dbReference type="NCBI Taxonomy" id="5802"/>
    <lineage>
        <taxon>Eukaryota</taxon>
        <taxon>Sar</taxon>
        <taxon>Alveolata</taxon>
        <taxon>Apicomplexa</taxon>
        <taxon>Conoidasida</taxon>
        <taxon>Coccidia</taxon>
        <taxon>Eucoccidiorida</taxon>
        <taxon>Eimeriorina</taxon>
        <taxon>Eimeriidae</taxon>
        <taxon>Eimeria</taxon>
    </lineage>
</organism>
<reference evidence="2" key="1">
    <citation type="submission" date="2013-10" db="EMBL/GenBank/DDBJ databases">
        <title>Genomic analysis of the causative agents of coccidiosis in chickens.</title>
        <authorList>
            <person name="Reid A.J."/>
            <person name="Blake D."/>
            <person name="Billington K."/>
            <person name="Browne H."/>
            <person name="Dunn M."/>
            <person name="Hung S."/>
            <person name="Kawahara F."/>
            <person name="Miranda-Saavedra D."/>
            <person name="Mourier T."/>
            <person name="Nagra H."/>
            <person name="Otto T.D."/>
            <person name="Rawlings N."/>
            <person name="Sanchez A."/>
            <person name="Sanders M."/>
            <person name="Subramaniam C."/>
            <person name="Tay Y."/>
            <person name="Dear P."/>
            <person name="Doerig C."/>
            <person name="Gruber A."/>
            <person name="Parkinson J."/>
            <person name="Shirley M."/>
            <person name="Wan K.L."/>
            <person name="Berriman M."/>
            <person name="Tomley F."/>
            <person name="Pain A."/>
        </authorList>
    </citation>
    <scope>NUCLEOTIDE SEQUENCE [LARGE SCALE GENOMIC DNA]</scope>
    <source>
        <strain evidence="2">Houghton</strain>
    </source>
</reference>
<gene>
    <name evidence="2" type="ORF">ETH_00043775</name>
</gene>
<keyword evidence="3" id="KW-1185">Reference proteome</keyword>
<feature type="region of interest" description="Disordered" evidence="1">
    <location>
        <begin position="25"/>
        <end position="50"/>
    </location>
</feature>
<dbReference type="RefSeq" id="XP_013231010.1">
    <property type="nucleotide sequence ID" value="XM_013375556.1"/>
</dbReference>
<dbReference type="VEuPathDB" id="ToxoDB:ETH2_0650800"/>
<dbReference type="Proteomes" id="UP000030747">
    <property type="component" value="Unassembled WGS sequence"/>
</dbReference>
<sequence>MPGSRRGWGEDDQEKCYWNLAEKQSRGKTGLGFSSSSSSSSSSSKDSLSSMFVKSVQKVFVS</sequence>
<reference evidence="2" key="2">
    <citation type="submission" date="2013-10" db="EMBL/GenBank/DDBJ databases">
        <authorList>
            <person name="Aslett M."/>
        </authorList>
    </citation>
    <scope>NUCLEOTIDE SEQUENCE [LARGE SCALE GENOMIC DNA]</scope>
    <source>
        <strain evidence="2">Houghton</strain>
    </source>
</reference>
<dbReference type="GeneID" id="25257794"/>
<accession>U6KQ50</accession>
<proteinExistence type="predicted"/>
<evidence type="ECO:0000256" key="1">
    <source>
        <dbReference type="SAM" id="MobiDB-lite"/>
    </source>
</evidence>
<feature type="non-terminal residue" evidence="2">
    <location>
        <position position="62"/>
    </location>
</feature>
<name>U6KQ50_EIMTE</name>
<dbReference type="VEuPathDB" id="ToxoDB:ETH_00043775"/>
<dbReference type="EMBL" id="HG675065">
    <property type="protein sequence ID" value="CDJ40257.1"/>
    <property type="molecule type" value="Genomic_DNA"/>
</dbReference>